<dbReference type="Proteomes" id="UP000198242">
    <property type="component" value="Chromosome I"/>
</dbReference>
<keyword evidence="3" id="KW-1185">Reference proteome</keyword>
<keyword evidence="1" id="KW-0472">Membrane</keyword>
<evidence type="ECO:0000313" key="2">
    <source>
        <dbReference type="EMBL" id="SCE77406.1"/>
    </source>
</evidence>
<evidence type="ECO:0000313" key="3">
    <source>
        <dbReference type="Proteomes" id="UP000198242"/>
    </source>
</evidence>
<protein>
    <submittedName>
        <fullName evidence="2">Uncharacterized protein</fullName>
    </submittedName>
</protein>
<keyword evidence="1" id="KW-0812">Transmembrane</keyword>
<reference evidence="3" key="1">
    <citation type="submission" date="2016-06" db="EMBL/GenBank/DDBJ databases">
        <authorList>
            <person name="Varghese N."/>
            <person name="Submissions Spin"/>
        </authorList>
    </citation>
    <scope>NUCLEOTIDE SEQUENCE [LARGE SCALE GENOMIC DNA]</scope>
    <source>
        <strain evidence="3">DSM 43909</strain>
    </source>
</reference>
<proteinExistence type="predicted"/>
<dbReference type="AlphaFoldDB" id="A0A1C4V0K6"/>
<evidence type="ECO:0000256" key="1">
    <source>
        <dbReference type="SAM" id="Phobius"/>
    </source>
</evidence>
<dbReference type="EMBL" id="LT607411">
    <property type="protein sequence ID" value="SCE77406.1"/>
    <property type="molecule type" value="Genomic_DNA"/>
</dbReference>
<gene>
    <name evidence="2" type="ORF">GA0074695_1001</name>
</gene>
<name>A0A1C4V0K6_MICVI</name>
<feature type="transmembrane region" description="Helical" evidence="1">
    <location>
        <begin position="12"/>
        <end position="30"/>
    </location>
</feature>
<accession>A0A1C4V0K6</accession>
<organism evidence="2 3">
    <name type="scientific">Micromonospora viridifaciens</name>
    <dbReference type="NCBI Taxonomy" id="1881"/>
    <lineage>
        <taxon>Bacteria</taxon>
        <taxon>Bacillati</taxon>
        <taxon>Actinomycetota</taxon>
        <taxon>Actinomycetes</taxon>
        <taxon>Micromonosporales</taxon>
        <taxon>Micromonosporaceae</taxon>
        <taxon>Micromonospora</taxon>
    </lineage>
</organism>
<keyword evidence="1" id="KW-1133">Transmembrane helix</keyword>
<sequence length="31" mass="3428">MFVFFSNRIGCLGSLLISAILTVILLLVFAR</sequence>